<evidence type="ECO:0000313" key="1">
    <source>
        <dbReference type="EMBL" id="REE24579.1"/>
    </source>
</evidence>
<protein>
    <submittedName>
        <fullName evidence="1">Trehalose 6-phosphate synthase</fullName>
    </submittedName>
</protein>
<reference evidence="1 2" key="1">
    <citation type="submission" date="2018-07" db="EMBL/GenBank/DDBJ databases">
        <title>Genomic Encyclopedia of Type Strains, Phase IV (KMG-IV): sequencing the most valuable type-strain genomes for metagenomic binning, comparative biology and taxonomic classification.</title>
        <authorList>
            <person name="Goeker M."/>
        </authorList>
    </citation>
    <scope>NUCLEOTIDE SEQUENCE [LARGE SCALE GENOMIC DNA]</scope>
    <source>
        <strain evidence="1 2">DSM 7466</strain>
    </source>
</reference>
<name>A0A371NA64_9EURY</name>
<dbReference type="EMBL" id="QREL01000004">
    <property type="protein sequence ID" value="REE24579.1"/>
    <property type="molecule type" value="Genomic_DNA"/>
</dbReference>
<dbReference type="SUPFAM" id="SSF53756">
    <property type="entry name" value="UDP-Glycosyltransferase/glycogen phosphorylase"/>
    <property type="match status" value="1"/>
</dbReference>
<keyword evidence="2" id="KW-1185">Reference proteome</keyword>
<evidence type="ECO:0000313" key="2">
    <source>
        <dbReference type="Proteomes" id="UP000256864"/>
    </source>
</evidence>
<dbReference type="GO" id="GO:0005992">
    <property type="term" value="P:trehalose biosynthetic process"/>
    <property type="evidence" value="ECO:0007669"/>
    <property type="project" value="InterPro"/>
</dbReference>
<comment type="caution">
    <text evidence="1">The sequence shown here is derived from an EMBL/GenBank/DDBJ whole genome shotgun (WGS) entry which is preliminary data.</text>
</comment>
<dbReference type="Proteomes" id="UP000256864">
    <property type="component" value="Unassembled WGS sequence"/>
</dbReference>
<accession>A0A371NA64</accession>
<dbReference type="GO" id="GO:0005829">
    <property type="term" value="C:cytosol"/>
    <property type="evidence" value="ECO:0007669"/>
    <property type="project" value="TreeGrafter"/>
</dbReference>
<dbReference type="Pfam" id="PF00982">
    <property type="entry name" value="Glyco_transf_20"/>
    <property type="match status" value="1"/>
</dbReference>
<dbReference type="InterPro" id="IPR001830">
    <property type="entry name" value="Glyco_trans_20"/>
</dbReference>
<dbReference type="CDD" id="cd03788">
    <property type="entry name" value="GT20_TPS"/>
    <property type="match status" value="1"/>
</dbReference>
<dbReference type="AlphaFoldDB" id="A0A371NA64"/>
<dbReference type="GO" id="GO:0003825">
    <property type="term" value="F:alpha,alpha-trehalose-phosphate synthase (UDP-forming) activity"/>
    <property type="evidence" value="ECO:0007669"/>
    <property type="project" value="TreeGrafter"/>
</dbReference>
<dbReference type="RefSeq" id="WP_245942908.1">
    <property type="nucleotide sequence ID" value="NZ_QREL01000004.1"/>
</dbReference>
<organism evidence="1 2">
    <name type="scientific">Methanothermobacter defluvii</name>
    <dbReference type="NCBI Taxonomy" id="49339"/>
    <lineage>
        <taxon>Archaea</taxon>
        <taxon>Methanobacteriati</taxon>
        <taxon>Methanobacteriota</taxon>
        <taxon>Methanomada group</taxon>
        <taxon>Methanobacteria</taxon>
        <taxon>Methanobacteriales</taxon>
        <taxon>Methanobacteriaceae</taxon>
        <taxon>Methanothermobacter</taxon>
    </lineage>
</organism>
<dbReference type="Gene3D" id="3.40.50.2000">
    <property type="entry name" value="Glycogen Phosphorylase B"/>
    <property type="match status" value="2"/>
</dbReference>
<proteinExistence type="predicted"/>
<dbReference type="GO" id="GO:0004805">
    <property type="term" value="F:trehalose-phosphatase activity"/>
    <property type="evidence" value="ECO:0007669"/>
    <property type="project" value="TreeGrafter"/>
</dbReference>
<sequence length="497" mass="58257">MVSELQKRAMRFLEDKNPVIVSNRGPVEFFKENDETVMKRGAGGLVSTLLPLVERFSGVWISSAMTVEDARVASRYPENRVPLPEDDPRFTVSFVIVDRERYESYYSIISNPLLWFVQHYMWNTPYDPQIDDKVYRAWEDGYVHVNKKFGDKVISEIERNEKDSLIMLQDYHLYLCPFFIKKEIGDVFLSHFIHIPWPQRDYFNILPERMRADIIGGLLSNTILGFHIERYCANFFECCEDLGYEVDRDRGIVRNGDEKTLVKSYPISVDPESMERTVSSPTFMEKDEFVRKLKGNMFLIYRTDRADLSKNIIRGFRAYELFLRDHPEFHGKVKFLATGKPTRQQIREYRNYSEDVKDTVDEINEKYGTDEWKPIEYIYRADYELVAAAFKNYDCLIVNPIADGMNIVPKEAAIINREDGTLILSERAGCYDELAEHVIGVNPFDIKETADAIYSAMKMSPGKRKKLSEGLKSRVLKRTIYHWINEQFDDFEDLWES</sequence>
<gene>
    <name evidence="1" type="ORF">C7452_1687</name>
</gene>
<dbReference type="PANTHER" id="PTHR10788">
    <property type="entry name" value="TREHALOSE-6-PHOSPHATE SYNTHASE"/>
    <property type="match status" value="1"/>
</dbReference>
<dbReference type="PANTHER" id="PTHR10788:SF106">
    <property type="entry name" value="BCDNA.GH08860"/>
    <property type="match status" value="1"/>
</dbReference>